<dbReference type="AlphaFoldDB" id="A0A1S1P2J8"/>
<proteinExistence type="predicted"/>
<evidence type="ECO:0000313" key="2">
    <source>
        <dbReference type="Proteomes" id="UP000180215"/>
    </source>
</evidence>
<dbReference type="EMBL" id="MNAO01000055">
    <property type="protein sequence ID" value="OHV17188.1"/>
    <property type="molecule type" value="Genomic_DNA"/>
</dbReference>
<gene>
    <name evidence="1" type="ORF">BK022_07200</name>
</gene>
<sequence length="81" mass="8861">MTLRLQPVQVGTGSSDMESQLVYSEGLLVAVLVRLSDDHDDRSGMWFLEAGFGRVDHPDPPTFADLDAAQDWIAQRLAGTS</sequence>
<comment type="caution">
    <text evidence="1">The sequence shown here is derived from an EMBL/GenBank/DDBJ whole genome shotgun (WGS) entry which is preliminary data.</text>
</comment>
<protein>
    <submittedName>
        <fullName evidence="1">Uncharacterized protein</fullName>
    </submittedName>
</protein>
<organism evidence="1 2">
    <name type="scientific">Methylorubrum extorquens</name>
    <name type="common">Methylobacterium dichloromethanicum</name>
    <name type="synonym">Methylobacterium extorquens</name>
    <dbReference type="NCBI Taxonomy" id="408"/>
    <lineage>
        <taxon>Bacteria</taxon>
        <taxon>Pseudomonadati</taxon>
        <taxon>Pseudomonadota</taxon>
        <taxon>Alphaproteobacteria</taxon>
        <taxon>Hyphomicrobiales</taxon>
        <taxon>Methylobacteriaceae</taxon>
        <taxon>Methylorubrum</taxon>
    </lineage>
</organism>
<reference evidence="1 2" key="1">
    <citation type="submission" date="2016-10" db="EMBL/GenBank/DDBJ databases">
        <title>Draft genome sequence of Methylobacterium extorquens CP3, a seed endophyte of Crotalaria pumila with plant growth-promoting and metal tolerance properties.</title>
        <authorList>
            <person name="Sanchez-Lopez A.S."/>
            <person name="Van Hamme J.D."/>
            <person name="Thijs S."/>
            <person name="Mcammond B.M."/>
            <person name="Stevens V."/>
            <person name="Gonzalez-Chavez M.D.C."/>
            <person name="Vangronsveld J."/>
        </authorList>
    </citation>
    <scope>NUCLEOTIDE SEQUENCE [LARGE SCALE GENOMIC DNA]</scope>
    <source>
        <strain evidence="1 2">CP3</strain>
    </source>
</reference>
<evidence type="ECO:0000313" key="1">
    <source>
        <dbReference type="EMBL" id="OHV17188.1"/>
    </source>
</evidence>
<dbReference type="RefSeq" id="WP_082289899.1">
    <property type="nucleotide sequence ID" value="NZ_CP195989.1"/>
</dbReference>
<dbReference type="Proteomes" id="UP000180215">
    <property type="component" value="Unassembled WGS sequence"/>
</dbReference>
<name>A0A1S1P2J8_METEX</name>
<accession>A0A1S1P2J8</accession>